<evidence type="ECO:0000313" key="14">
    <source>
        <dbReference type="Proteomes" id="UP001151529"/>
    </source>
</evidence>
<evidence type="ECO:0000256" key="6">
    <source>
        <dbReference type="ARBA" id="ARBA00022892"/>
    </source>
</evidence>
<dbReference type="GO" id="GO:0005525">
    <property type="term" value="F:GTP binding"/>
    <property type="evidence" value="ECO:0007669"/>
    <property type="project" value="UniProtKB-KW"/>
</dbReference>
<keyword evidence="10" id="KW-0449">Lipoprotein</keyword>
<evidence type="ECO:0000256" key="4">
    <source>
        <dbReference type="ARBA" id="ARBA00022707"/>
    </source>
</evidence>
<keyword evidence="3" id="KW-0813">Transport</keyword>
<keyword evidence="9 11" id="KW-0342">GTP-binding</keyword>
<dbReference type="InterPro" id="IPR005225">
    <property type="entry name" value="Small_GTP-bd"/>
</dbReference>
<evidence type="ECO:0000256" key="5">
    <source>
        <dbReference type="ARBA" id="ARBA00022741"/>
    </source>
</evidence>
<keyword evidence="12" id="KW-0479">Metal-binding</keyword>
<keyword evidence="12" id="KW-0460">Magnesium</keyword>
<dbReference type="FunFam" id="3.40.50.300:FF:003500">
    <property type="entry name" value="ADP-ribosylation factor 1"/>
    <property type="match status" value="1"/>
</dbReference>
<accession>A0A9Q0VMZ5</accession>
<organism evidence="13 14">
    <name type="scientific">Salix viminalis</name>
    <name type="common">Common osier</name>
    <name type="synonym">Basket willow</name>
    <dbReference type="NCBI Taxonomy" id="40686"/>
    <lineage>
        <taxon>Eukaryota</taxon>
        <taxon>Viridiplantae</taxon>
        <taxon>Streptophyta</taxon>
        <taxon>Embryophyta</taxon>
        <taxon>Tracheophyta</taxon>
        <taxon>Spermatophyta</taxon>
        <taxon>Magnoliopsida</taxon>
        <taxon>eudicotyledons</taxon>
        <taxon>Gunneridae</taxon>
        <taxon>Pentapetalae</taxon>
        <taxon>rosids</taxon>
        <taxon>fabids</taxon>
        <taxon>Malpighiales</taxon>
        <taxon>Salicaceae</taxon>
        <taxon>Saliceae</taxon>
        <taxon>Salix</taxon>
    </lineage>
</organism>
<dbReference type="GO" id="GO:0003924">
    <property type="term" value="F:GTPase activity"/>
    <property type="evidence" value="ECO:0007669"/>
    <property type="project" value="InterPro"/>
</dbReference>
<dbReference type="GO" id="GO:0005794">
    <property type="term" value="C:Golgi apparatus"/>
    <property type="evidence" value="ECO:0007669"/>
    <property type="project" value="UniProtKB-SubCell"/>
</dbReference>
<proteinExistence type="inferred from homology"/>
<dbReference type="EMBL" id="JAPFFL010000001">
    <property type="protein sequence ID" value="KAJ6751191.1"/>
    <property type="molecule type" value="Genomic_DNA"/>
</dbReference>
<dbReference type="Pfam" id="PF00025">
    <property type="entry name" value="Arf"/>
    <property type="match status" value="2"/>
</dbReference>
<evidence type="ECO:0000256" key="10">
    <source>
        <dbReference type="ARBA" id="ARBA00023288"/>
    </source>
</evidence>
<comment type="similarity">
    <text evidence="2">Belongs to the small GTPase superfamily. Arf family.</text>
</comment>
<dbReference type="AlphaFoldDB" id="A0A9Q0VMZ5"/>
<protein>
    <recommendedName>
        <fullName evidence="15">ADP-ribosylation factor</fullName>
    </recommendedName>
</protein>
<dbReference type="InterPro" id="IPR045872">
    <property type="entry name" value="Arf1-5-like"/>
</dbReference>
<gene>
    <name evidence="13" type="ORF">OIU85_001688</name>
</gene>
<dbReference type="PANTHER" id="PTHR11711">
    <property type="entry name" value="ADP RIBOSYLATION FACTOR-RELATED"/>
    <property type="match status" value="1"/>
</dbReference>
<feature type="binding site" evidence="12">
    <location>
        <position position="188"/>
    </location>
    <ligand>
        <name>Mg(2+)</name>
        <dbReference type="ChEBI" id="CHEBI:18420"/>
    </ligand>
</feature>
<evidence type="ECO:0000256" key="1">
    <source>
        <dbReference type="ARBA" id="ARBA00004555"/>
    </source>
</evidence>
<dbReference type="Proteomes" id="UP001151529">
    <property type="component" value="Chromosome 16"/>
</dbReference>
<dbReference type="GO" id="GO:0015031">
    <property type="term" value="P:protein transport"/>
    <property type="evidence" value="ECO:0007669"/>
    <property type="project" value="UniProtKB-KW"/>
</dbReference>
<evidence type="ECO:0000256" key="11">
    <source>
        <dbReference type="PIRSR" id="PIRSR606689-1"/>
    </source>
</evidence>
<keyword evidence="5 11" id="KW-0547">Nucleotide-binding</keyword>
<evidence type="ECO:0000256" key="12">
    <source>
        <dbReference type="PIRSR" id="PIRSR606689-2"/>
    </source>
</evidence>
<feature type="binding site" evidence="11">
    <location>
        <begin position="181"/>
        <end position="188"/>
    </location>
    <ligand>
        <name>GTP</name>
        <dbReference type="ChEBI" id="CHEBI:37565"/>
    </ligand>
</feature>
<dbReference type="SUPFAM" id="SSF103511">
    <property type="entry name" value="Chlorophyll a-b binding protein"/>
    <property type="match status" value="1"/>
</dbReference>
<dbReference type="NCBIfam" id="TIGR00231">
    <property type="entry name" value="small_GTP"/>
    <property type="match status" value="1"/>
</dbReference>
<name>A0A9Q0VMZ5_SALVM</name>
<dbReference type="GO" id="GO:0016004">
    <property type="term" value="F:phospholipase activator activity"/>
    <property type="evidence" value="ECO:0007669"/>
    <property type="project" value="UniProtKB-ARBA"/>
</dbReference>
<dbReference type="SMART" id="SM00177">
    <property type="entry name" value="ARF"/>
    <property type="match status" value="1"/>
</dbReference>
<sequence>MAAVAQVAASLSLSIHDACAVGSSRTHLPISRLPTLTFARNGTTFATGSPLLISRTSHQKKAAGRATFVSVRCEQNAQEGSGVDVWIGRLAMIAFAGAISVEIATGKGLLENFGLTNPLPTVALAVTGLMDQLPYKDIVDRPCYEDKLSDNVLTNCRMGAIISRFARRFVPKTEVRILMVGLDASGKTTILYKLKLGEIVRTVPTIGICSHKLFTCYDTKMASGLSCFNVETVMYKNISFTVWDVGGQQKIRHLWRHYFQSAHGLIFVVDSNDRRRISEARNELHCILSYIELKDAMLLVFANKQDVPDAMPVSEVADKLGLPTLKQRHWYIQSSSATSGRGLYEGLDWLSNSIFNKTEMQLMLSVSSVSPPQQVVCSVSVDEWIPGDLPGNPSG</sequence>
<dbReference type="OrthoDB" id="1164131at2759"/>
<dbReference type="InterPro" id="IPR024156">
    <property type="entry name" value="Small_GTPase_ARF"/>
</dbReference>
<dbReference type="Gene3D" id="3.40.50.300">
    <property type="entry name" value="P-loop containing nucleotide triphosphate hydrolases"/>
    <property type="match status" value="1"/>
</dbReference>
<dbReference type="InterPro" id="IPR027417">
    <property type="entry name" value="P-loop_NTPase"/>
</dbReference>
<reference evidence="13" key="2">
    <citation type="journal article" date="2023" name="Int. J. Mol. Sci.">
        <title>De Novo Assembly and Annotation of 11 Diverse Shrub Willow (Salix) Genomes Reveals Novel Gene Organization in Sex-Linked Regions.</title>
        <authorList>
            <person name="Hyden B."/>
            <person name="Feng K."/>
            <person name="Yates T.B."/>
            <person name="Jawdy S."/>
            <person name="Cereghino C."/>
            <person name="Smart L.B."/>
            <person name="Muchero W."/>
        </authorList>
    </citation>
    <scope>NUCLEOTIDE SEQUENCE [LARGE SCALE GENOMIC DNA]</scope>
    <source>
        <tissue evidence="13">Shoot tip</tissue>
    </source>
</reference>
<keyword evidence="14" id="KW-1185">Reference proteome</keyword>
<evidence type="ECO:0000256" key="3">
    <source>
        <dbReference type="ARBA" id="ARBA00022448"/>
    </source>
</evidence>
<comment type="caution">
    <text evidence="13">The sequence shown here is derived from an EMBL/GenBank/DDBJ whole genome shotgun (WGS) entry which is preliminary data.</text>
</comment>
<keyword evidence="4" id="KW-0519">Myristate</keyword>
<dbReference type="SMART" id="SM00178">
    <property type="entry name" value="SAR"/>
    <property type="match status" value="1"/>
</dbReference>
<feature type="binding site" evidence="12">
    <location>
        <position position="205"/>
    </location>
    <ligand>
        <name>Mg(2+)</name>
        <dbReference type="ChEBI" id="CHEBI:18420"/>
    </ligand>
</feature>
<keyword evidence="7" id="KW-0653">Protein transport</keyword>
<evidence type="ECO:0000256" key="2">
    <source>
        <dbReference type="ARBA" id="ARBA00010290"/>
    </source>
</evidence>
<dbReference type="PROSITE" id="PS51417">
    <property type="entry name" value="ARF"/>
    <property type="match status" value="1"/>
</dbReference>
<comment type="subcellular location">
    <subcellularLocation>
        <location evidence="1">Golgi apparatus</location>
    </subcellularLocation>
</comment>
<dbReference type="InterPro" id="IPR006689">
    <property type="entry name" value="Small_GTPase_ARF/SAR"/>
</dbReference>
<dbReference type="SUPFAM" id="SSF52540">
    <property type="entry name" value="P-loop containing nucleoside triphosphate hydrolases"/>
    <property type="match status" value="1"/>
</dbReference>
<feature type="binding site" evidence="11">
    <location>
        <position position="247"/>
    </location>
    <ligand>
        <name>GTP</name>
        <dbReference type="ChEBI" id="CHEBI:37565"/>
    </ligand>
</feature>
<feature type="binding site" evidence="11">
    <location>
        <begin position="303"/>
        <end position="306"/>
    </location>
    <ligand>
        <name>GTP</name>
        <dbReference type="ChEBI" id="CHEBI:37565"/>
    </ligand>
</feature>
<dbReference type="PRINTS" id="PR00449">
    <property type="entry name" value="RASTRNSFRMNG"/>
</dbReference>
<keyword evidence="8" id="KW-0333">Golgi apparatus</keyword>
<evidence type="ECO:0000313" key="13">
    <source>
        <dbReference type="EMBL" id="KAJ6751191.1"/>
    </source>
</evidence>
<evidence type="ECO:0000256" key="7">
    <source>
        <dbReference type="ARBA" id="ARBA00022927"/>
    </source>
</evidence>
<dbReference type="CDD" id="cd04150">
    <property type="entry name" value="Arf1_5_like"/>
    <property type="match status" value="1"/>
</dbReference>
<keyword evidence="6" id="KW-0931">ER-Golgi transport</keyword>
<evidence type="ECO:0000256" key="8">
    <source>
        <dbReference type="ARBA" id="ARBA00023034"/>
    </source>
</evidence>
<dbReference type="GO" id="GO:0046872">
    <property type="term" value="F:metal ion binding"/>
    <property type="evidence" value="ECO:0007669"/>
    <property type="project" value="UniProtKB-KW"/>
</dbReference>
<evidence type="ECO:0008006" key="15">
    <source>
        <dbReference type="Google" id="ProtNLM"/>
    </source>
</evidence>
<dbReference type="GO" id="GO:0016192">
    <property type="term" value="P:vesicle-mediated transport"/>
    <property type="evidence" value="ECO:0007669"/>
    <property type="project" value="UniProtKB-KW"/>
</dbReference>
<reference evidence="13" key="1">
    <citation type="submission" date="2022-11" db="EMBL/GenBank/DDBJ databases">
        <authorList>
            <person name="Hyden B.L."/>
            <person name="Feng K."/>
            <person name="Yates T."/>
            <person name="Jawdy S."/>
            <person name="Smart L.B."/>
            <person name="Muchero W."/>
        </authorList>
    </citation>
    <scope>NUCLEOTIDE SEQUENCE</scope>
    <source>
        <tissue evidence="13">Shoot tip</tissue>
    </source>
</reference>
<evidence type="ECO:0000256" key="9">
    <source>
        <dbReference type="ARBA" id="ARBA00023134"/>
    </source>
</evidence>